<keyword evidence="2" id="KW-1185">Reference proteome</keyword>
<proteinExistence type="predicted"/>
<evidence type="ECO:0000313" key="1">
    <source>
        <dbReference type="EMBL" id="KAK4123434.1"/>
    </source>
</evidence>
<dbReference type="RefSeq" id="XP_062647205.1">
    <property type="nucleotide sequence ID" value="XM_062787231.1"/>
</dbReference>
<dbReference type="EMBL" id="MU853228">
    <property type="protein sequence ID" value="KAK4123434.1"/>
    <property type="molecule type" value="Genomic_DNA"/>
</dbReference>
<name>A0AAN6TZJ5_9PEZI</name>
<reference evidence="1" key="1">
    <citation type="journal article" date="2023" name="Mol. Phylogenet. Evol.">
        <title>Genome-scale phylogeny and comparative genomics of the fungal order Sordariales.</title>
        <authorList>
            <person name="Hensen N."/>
            <person name="Bonometti L."/>
            <person name="Westerberg I."/>
            <person name="Brannstrom I.O."/>
            <person name="Guillou S."/>
            <person name="Cros-Aarteil S."/>
            <person name="Calhoun S."/>
            <person name="Haridas S."/>
            <person name="Kuo A."/>
            <person name="Mondo S."/>
            <person name="Pangilinan J."/>
            <person name="Riley R."/>
            <person name="LaButti K."/>
            <person name="Andreopoulos B."/>
            <person name="Lipzen A."/>
            <person name="Chen C."/>
            <person name="Yan M."/>
            <person name="Daum C."/>
            <person name="Ng V."/>
            <person name="Clum A."/>
            <person name="Steindorff A."/>
            <person name="Ohm R.A."/>
            <person name="Martin F."/>
            <person name="Silar P."/>
            <person name="Natvig D.O."/>
            <person name="Lalanne C."/>
            <person name="Gautier V."/>
            <person name="Ament-Velasquez S.L."/>
            <person name="Kruys A."/>
            <person name="Hutchinson M.I."/>
            <person name="Powell A.J."/>
            <person name="Barry K."/>
            <person name="Miller A.N."/>
            <person name="Grigoriev I.V."/>
            <person name="Debuchy R."/>
            <person name="Gladieux P."/>
            <person name="Hiltunen Thoren M."/>
            <person name="Johannesson H."/>
        </authorList>
    </citation>
    <scope>NUCLEOTIDE SEQUENCE</scope>
    <source>
        <strain evidence="1">CBS 731.68</strain>
    </source>
</reference>
<dbReference type="AlphaFoldDB" id="A0AAN6TZJ5"/>
<protein>
    <submittedName>
        <fullName evidence="1">Uncharacterized protein</fullName>
    </submittedName>
</protein>
<dbReference type="GeneID" id="87824001"/>
<organism evidence="1 2">
    <name type="scientific">Parathielavia appendiculata</name>
    <dbReference type="NCBI Taxonomy" id="2587402"/>
    <lineage>
        <taxon>Eukaryota</taxon>
        <taxon>Fungi</taxon>
        <taxon>Dikarya</taxon>
        <taxon>Ascomycota</taxon>
        <taxon>Pezizomycotina</taxon>
        <taxon>Sordariomycetes</taxon>
        <taxon>Sordariomycetidae</taxon>
        <taxon>Sordariales</taxon>
        <taxon>Chaetomiaceae</taxon>
        <taxon>Parathielavia</taxon>
    </lineage>
</organism>
<dbReference type="Proteomes" id="UP001302602">
    <property type="component" value="Unassembled WGS sequence"/>
</dbReference>
<evidence type="ECO:0000313" key="2">
    <source>
        <dbReference type="Proteomes" id="UP001302602"/>
    </source>
</evidence>
<accession>A0AAN6TZJ5</accession>
<reference evidence="1" key="2">
    <citation type="submission" date="2023-05" db="EMBL/GenBank/DDBJ databases">
        <authorList>
            <consortium name="Lawrence Berkeley National Laboratory"/>
            <person name="Steindorff A."/>
            <person name="Hensen N."/>
            <person name="Bonometti L."/>
            <person name="Westerberg I."/>
            <person name="Brannstrom I.O."/>
            <person name="Guillou S."/>
            <person name="Cros-Aarteil S."/>
            <person name="Calhoun S."/>
            <person name="Haridas S."/>
            <person name="Kuo A."/>
            <person name="Mondo S."/>
            <person name="Pangilinan J."/>
            <person name="Riley R."/>
            <person name="Labutti K."/>
            <person name="Andreopoulos B."/>
            <person name="Lipzen A."/>
            <person name="Chen C."/>
            <person name="Yanf M."/>
            <person name="Daum C."/>
            <person name="Ng V."/>
            <person name="Clum A."/>
            <person name="Ohm R."/>
            <person name="Martin F."/>
            <person name="Silar P."/>
            <person name="Natvig D."/>
            <person name="Lalanne C."/>
            <person name="Gautier V."/>
            <person name="Ament-Velasquez S.L."/>
            <person name="Kruys A."/>
            <person name="Hutchinson M.I."/>
            <person name="Powell A.J."/>
            <person name="Barry K."/>
            <person name="Miller A.N."/>
            <person name="Grigoriev I.V."/>
            <person name="Debuchy R."/>
            <person name="Gladieux P."/>
            <person name="Thoren M.H."/>
            <person name="Johannesson H."/>
        </authorList>
    </citation>
    <scope>NUCLEOTIDE SEQUENCE</scope>
    <source>
        <strain evidence="1">CBS 731.68</strain>
    </source>
</reference>
<gene>
    <name evidence="1" type="ORF">N657DRAFT_407866</name>
</gene>
<comment type="caution">
    <text evidence="1">The sequence shown here is derived from an EMBL/GenBank/DDBJ whole genome shotgun (WGS) entry which is preliminary data.</text>
</comment>
<sequence>MLSSVHLLSSFYGKALARKDPSCPFFVVLFPNPSRTLPQSTRHPLSYPTDINVSKAPLSRASSHSCRSVHSSWRASSVESPAVSKMQKIAAWCLNLTIPAWPSIPPSFITRTVVLSVSAVARRRCLQLC</sequence>